<comment type="caution">
    <text evidence="2">The sequence shown here is derived from an EMBL/GenBank/DDBJ whole genome shotgun (WGS) entry which is preliminary data.</text>
</comment>
<protein>
    <submittedName>
        <fullName evidence="2">Uncharacterized protein</fullName>
    </submittedName>
</protein>
<evidence type="ECO:0000313" key="3">
    <source>
        <dbReference type="Proteomes" id="UP001165395"/>
    </source>
</evidence>
<organism evidence="2 3">
    <name type="scientific">Leeia speluncae</name>
    <dbReference type="NCBI Taxonomy" id="2884804"/>
    <lineage>
        <taxon>Bacteria</taxon>
        <taxon>Pseudomonadati</taxon>
        <taxon>Pseudomonadota</taxon>
        <taxon>Betaproteobacteria</taxon>
        <taxon>Neisseriales</taxon>
        <taxon>Leeiaceae</taxon>
        <taxon>Leeia</taxon>
    </lineage>
</organism>
<evidence type="ECO:0000256" key="1">
    <source>
        <dbReference type="SAM" id="SignalP"/>
    </source>
</evidence>
<accession>A0ABS8D2W2</accession>
<keyword evidence="3" id="KW-1185">Reference proteome</keyword>
<dbReference type="EMBL" id="JAJBZT010000001">
    <property type="protein sequence ID" value="MCB6182502.1"/>
    <property type="molecule type" value="Genomic_DNA"/>
</dbReference>
<gene>
    <name evidence="2" type="ORF">LIN78_02925</name>
</gene>
<evidence type="ECO:0000313" key="2">
    <source>
        <dbReference type="EMBL" id="MCB6182502.1"/>
    </source>
</evidence>
<reference evidence="2" key="1">
    <citation type="submission" date="2021-10" db="EMBL/GenBank/DDBJ databases">
        <title>The complete genome sequence of Leeia sp. TBRC 13508.</title>
        <authorList>
            <person name="Charoenyingcharoen P."/>
            <person name="Yukphan P."/>
        </authorList>
    </citation>
    <scope>NUCLEOTIDE SEQUENCE</scope>
    <source>
        <strain evidence="2">TBRC 13508</strain>
    </source>
</reference>
<feature type="signal peptide" evidence="1">
    <location>
        <begin position="1"/>
        <end position="23"/>
    </location>
</feature>
<name>A0ABS8D2W2_9NEIS</name>
<keyword evidence="1" id="KW-0732">Signal</keyword>
<dbReference type="RefSeq" id="WP_227178275.1">
    <property type="nucleotide sequence ID" value="NZ_JAJBZT010000001.1"/>
</dbReference>
<sequence length="120" mass="13094">MKKSIFFSTLLCSSLLLSYSVGAEEFAEANATDIQMLLKAASGTNTANWATLIGETRTRVYIEYATGVHTGSFWSNQPSYTVYWIPRANLSDAQLASFQSFKDKLNPLPDGTTASAKPAQ</sequence>
<dbReference type="Proteomes" id="UP001165395">
    <property type="component" value="Unassembled WGS sequence"/>
</dbReference>
<proteinExistence type="predicted"/>
<feature type="chain" id="PRO_5045129513" evidence="1">
    <location>
        <begin position="24"/>
        <end position="120"/>
    </location>
</feature>